<keyword evidence="8" id="KW-1185">Reference proteome</keyword>
<dbReference type="SUPFAM" id="SSF52833">
    <property type="entry name" value="Thioredoxin-like"/>
    <property type="match status" value="1"/>
</dbReference>
<dbReference type="InterPro" id="IPR013766">
    <property type="entry name" value="Thioredoxin_domain"/>
</dbReference>
<dbReference type="InterPro" id="IPR036249">
    <property type="entry name" value="Thioredoxin-like_sf"/>
</dbReference>
<proteinExistence type="predicted"/>
<name>A0ABS3JPH6_9BACT</name>
<dbReference type="RefSeq" id="WP_207331858.1">
    <property type="nucleotide sequence ID" value="NZ_JAFMYW010000009.1"/>
</dbReference>
<dbReference type="InterPro" id="IPR017937">
    <property type="entry name" value="Thioredoxin_CS"/>
</dbReference>
<keyword evidence="5" id="KW-0732">Signal</keyword>
<evidence type="ECO:0000256" key="4">
    <source>
        <dbReference type="ARBA" id="ARBA00023284"/>
    </source>
</evidence>
<evidence type="ECO:0000313" key="8">
    <source>
        <dbReference type="Proteomes" id="UP000664628"/>
    </source>
</evidence>
<dbReference type="EMBL" id="JAFMYW010000009">
    <property type="protein sequence ID" value="MBO0951906.1"/>
    <property type="molecule type" value="Genomic_DNA"/>
</dbReference>
<comment type="subcellular location">
    <subcellularLocation>
        <location evidence="1">Cell envelope</location>
    </subcellularLocation>
</comment>
<dbReference type="Gene3D" id="3.40.30.10">
    <property type="entry name" value="Glutaredoxin"/>
    <property type="match status" value="1"/>
</dbReference>
<gene>
    <name evidence="7" type="ORF">J2I46_25205</name>
</gene>
<sequence>MKNFGLSLACAILPLAGFAQTGAYKLTGKVGPYNTPAKAYLRTVEAGAVKLDSADIKNGTFTFSGTVADPIKAMLLIDHQGVGMKKMTGANGLSVYLEPGTISVSSPDSALHAVVSGTPLNADEQKLKAALKPATDQMTALMKEYQAATPEQRKDKAFSDGIEKRYEALEGDQKKIQAAFIKANPNSQVSLDAIKSYGGYAPEYAEVGPVFDGLSDKVKTSKAGQEYAKVLASIKATSVGAMAPAFTQADTLGKAVALSDFKGKYVLVDFWASWCGPCRQENPNVVKNFHQFKDKNFTVLGVSLDRPNAKEAWLKAIHKDGLEWTQVSDLKYWENDVAKLYGVRAIPQNFLIGPDGKILAKNIRGEELGKKLGELLQAKP</sequence>
<protein>
    <submittedName>
        <fullName evidence="7">Redoxin domain-containing protein</fullName>
    </submittedName>
</protein>
<keyword evidence="3" id="KW-1015">Disulfide bond</keyword>
<organism evidence="7 8">
    <name type="scientific">Fibrella forsythiae</name>
    <dbReference type="NCBI Taxonomy" id="2817061"/>
    <lineage>
        <taxon>Bacteria</taxon>
        <taxon>Pseudomonadati</taxon>
        <taxon>Bacteroidota</taxon>
        <taxon>Cytophagia</taxon>
        <taxon>Cytophagales</taxon>
        <taxon>Spirosomataceae</taxon>
        <taxon>Fibrella</taxon>
    </lineage>
</organism>
<keyword evidence="2" id="KW-0201">Cytochrome c-type biogenesis</keyword>
<dbReference type="Pfam" id="PF14289">
    <property type="entry name" value="DUF4369"/>
    <property type="match status" value="1"/>
</dbReference>
<dbReference type="InterPro" id="IPR050553">
    <property type="entry name" value="Thioredoxin_ResA/DsbE_sf"/>
</dbReference>
<evidence type="ECO:0000256" key="5">
    <source>
        <dbReference type="SAM" id="SignalP"/>
    </source>
</evidence>
<keyword evidence="4" id="KW-0676">Redox-active center</keyword>
<evidence type="ECO:0000259" key="6">
    <source>
        <dbReference type="PROSITE" id="PS51352"/>
    </source>
</evidence>
<dbReference type="CDD" id="cd02966">
    <property type="entry name" value="TlpA_like_family"/>
    <property type="match status" value="1"/>
</dbReference>
<reference evidence="7 8" key="1">
    <citation type="submission" date="2021-03" db="EMBL/GenBank/DDBJ databases">
        <title>Fibrella sp. HMF5405 genome sequencing and assembly.</title>
        <authorList>
            <person name="Kang H."/>
            <person name="Kim H."/>
            <person name="Bae S."/>
            <person name="Joh K."/>
        </authorList>
    </citation>
    <scope>NUCLEOTIDE SEQUENCE [LARGE SCALE GENOMIC DNA]</scope>
    <source>
        <strain evidence="7 8">HMF5405</strain>
    </source>
</reference>
<dbReference type="InterPro" id="IPR025380">
    <property type="entry name" value="DUF4369"/>
</dbReference>
<dbReference type="PROSITE" id="PS51352">
    <property type="entry name" value="THIOREDOXIN_2"/>
    <property type="match status" value="1"/>
</dbReference>
<dbReference type="PANTHER" id="PTHR42852:SF6">
    <property type="entry name" value="THIOL:DISULFIDE INTERCHANGE PROTEIN DSBE"/>
    <property type="match status" value="1"/>
</dbReference>
<evidence type="ECO:0000256" key="1">
    <source>
        <dbReference type="ARBA" id="ARBA00004196"/>
    </source>
</evidence>
<feature type="signal peptide" evidence="5">
    <location>
        <begin position="1"/>
        <end position="21"/>
    </location>
</feature>
<feature type="domain" description="Thioredoxin" evidence="6">
    <location>
        <begin position="237"/>
        <end position="380"/>
    </location>
</feature>
<evidence type="ECO:0000256" key="3">
    <source>
        <dbReference type="ARBA" id="ARBA00023157"/>
    </source>
</evidence>
<comment type="caution">
    <text evidence="7">The sequence shown here is derived from an EMBL/GenBank/DDBJ whole genome shotgun (WGS) entry which is preliminary data.</text>
</comment>
<dbReference type="InterPro" id="IPR000866">
    <property type="entry name" value="AhpC/TSA"/>
</dbReference>
<dbReference type="PROSITE" id="PS00194">
    <property type="entry name" value="THIOREDOXIN_1"/>
    <property type="match status" value="1"/>
</dbReference>
<dbReference type="Pfam" id="PF00578">
    <property type="entry name" value="AhpC-TSA"/>
    <property type="match status" value="1"/>
</dbReference>
<evidence type="ECO:0000256" key="2">
    <source>
        <dbReference type="ARBA" id="ARBA00022748"/>
    </source>
</evidence>
<feature type="chain" id="PRO_5045205451" evidence="5">
    <location>
        <begin position="22"/>
        <end position="380"/>
    </location>
</feature>
<accession>A0ABS3JPH6</accession>
<evidence type="ECO:0000313" key="7">
    <source>
        <dbReference type="EMBL" id="MBO0951906.1"/>
    </source>
</evidence>
<dbReference type="Proteomes" id="UP000664628">
    <property type="component" value="Unassembled WGS sequence"/>
</dbReference>
<dbReference type="PANTHER" id="PTHR42852">
    <property type="entry name" value="THIOL:DISULFIDE INTERCHANGE PROTEIN DSBE"/>
    <property type="match status" value="1"/>
</dbReference>